<name>A0A9K3Q691_9STRA</name>
<dbReference type="CDD" id="cd00105">
    <property type="entry name" value="KH-I"/>
    <property type="match status" value="3"/>
</dbReference>
<evidence type="ECO:0000256" key="1">
    <source>
        <dbReference type="ARBA" id="ARBA00022737"/>
    </source>
</evidence>
<dbReference type="PROSITE" id="PS50020">
    <property type="entry name" value="WW_DOMAIN_2"/>
    <property type="match status" value="1"/>
</dbReference>
<feature type="region of interest" description="Disordered" evidence="3">
    <location>
        <begin position="469"/>
        <end position="557"/>
    </location>
</feature>
<dbReference type="PANTHER" id="PTHR10288">
    <property type="entry name" value="KH DOMAIN CONTAINING RNA BINDING PROTEIN"/>
    <property type="match status" value="1"/>
</dbReference>
<dbReference type="CDD" id="cd00201">
    <property type="entry name" value="WW"/>
    <property type="match status" value="1"/>
</dbReference>
<feature type="compositionally biased region" description="Pro residues" evidence="3">
    <location>
        <begin position="537"/>
        <end position="550"/>
    </location>
</feature>
<dbReference type="AlphaFoldDB" id="A0A9K3Q691"/>
<dbReference type="Proteomes" id="UP000693970">
    <property type="component" value="Unassembled WGS sequence"/>
</dbReference>
<feature type="compositionally biased region" description="Basic and acidic residues" evidence="3">
    <location>
        <begin position="1"/>
        <end position="32"/>
    </location>
</feature>
<dbReference type="InterPro" id="IPR004087">
    <property type="entry name" value="KH_dom"/>
</dbReference>
<dbReference type="PROSITE" id="PS50084">
    <property type="entry name" value="KH_TYPE_1"/>
    <property type="match status" value="3"/>
</dbReference>
<comment type="caution">
    <text evidence="5">The sequence shown here is derived from an EMBL/GenBank/DDBJ whole genome shotgun (WGS) entry which is preliminary data.</text>
</comment>
<evidence type="ECO:0000256" key="3">
    <source>
        <dbReference type="SAM" id="MobiDB-lite"/>
    </source>
</evidence>
<proteinExistence type="predicted"/>
<reference evidence="5" key="2">
    <citation type="submission" date="2021-04" db="EMBL/GenBank/DDBJ databases">
        <authorList>
            <person name="Podell S."/>
        </authorList>
    </citation>
    <scope>NUCLEOTIDE SEQUENCE</scope>
    <source>
        <strain evidence="5">Hildebrandi</strain>
    </source>
</reference>
<feature type="domain" description="WW" evidence="4">
    <location>
        <begin position="548"/>
        <end position="581"/>
    </location>
</feature>
<dbReference type="Pfam" id="PF00397">
    <property type="entry name" value="WW"/>
    <property type="match status" value="1"/>
</dbReference>
<organism evidence="5 6">
    <name type="scientific">Nitzschia inconspicua</name>
    <dbReference type="NCBI Taxonomy" id="303405"/>
    <lineage>
        <taxon>Eukaryota</taxon>
        <taxon>Sar</taxon>
        <taxon>Stramenopiles</taxon>
        <taxon>Ochrophyta</taxon>
        <taxon>Bacillariophyta</taxon>
        <taxon>Bacillariophyceae</taxon>
        <taxon>Bacillariophycidae</taxon>
        <taxon>Bacillariales</taxon>
        <taxon>Bacillariaceae</taxon>
        <taxon>Nitzschia</taxon>
    </lineage>
</organism>
<keyword evidence="1" id="KW-0677">Repeat</keyword>
<feature type="compositionally biased region" description="Polar residues" evidence="3">
    <location>
        <begin position="61"/>
        <end position="79"/>
    </location>
</feature>
<dbReference type="OrthoDB" id="5204190at2759"/>
<gene>
    <name evidence="5" type="ORF">IV203_027645</name>
</gene>
<keyword evidence="2" id="KW-0694">RNA-binding</keyword>
<dbReference type="InterPro" id="IPR004088">
    <property type="entry name" value="KH_dom_type_1"/>
</dbReference>
<evidence type="ECO:0000259" key="4">
    <source>
        <dbReference type="PROSITE" id="PS50020"/>
    </source>
</evidence>
<feature type="compositionally biased region" description="Gly residues" evidence="3">
    <location>
        <begin position="472"/>
        <end position="484"/>
    </location>
</feature>
<accession>A0A9K3Q691</accession>
<evidence type="ECO:0000313" key="6">
    <source>
        <dbReference type="Proteomes" id="UP000693970"/>
    </source>
</evidence>
<evidence type="ECO:0000256" key="2">
    <source>
        <dbReference type="PROSITE-ProRule" id="PRU00117"/>
    </source>
</evidence>
<reference evidence="5" key="1">
    <citation type="journal article" date="2021" name="Sci. Rep.">
        <title>Diploid genomic architecture of Nitzschia inconspicua, an elite biomass production diatom.</title>
        <authorList>
            <person name="Oliver A."/>
            <person name="Podell S."/>
            <person name="Pinowska A."/>
            <person name="Traller J.C."/>
            <person name="Smith S.R."/>
            <person name="McClure R."/>
            <person name="Beliaev A."/>
            <person name="Bohutskyi P."/>
            <person name="Hill E.A."/>
            <person name="Rabines A."/>
            <person name="Zheng H."/>
            <person name="Allen L.Z."/>
            <person name="Kuo A."/>
            <person name="Grigoriev I.V."/>
            <person name="Allen A.E."/>
            <person name="Hazlebeck D."/>
            <person name="Allen E.E."/>
        </authorList>
    </citation>
    <scope>NUCLEOTIDE SEQUENCE</scope>
    <source>
        <strain evidence="5">Hildebrandi</strain>
    </source>
</reference>
<dbReference type="SMART" id="SM00322">
    <property type="entry name" value="KH"/>
    <property type="match status" value="3"/>
</dbReference>
<protein>
    <submittedName>
        <fullName evidence="5">KH domain containing protein</fullName>
    </submittedName>
</protein>
<evidence type="ECO:0000313" key="5">
    <source>
        <dbReference type="EMBL" id="KAG7369899.1"/>
    </source>
</evidence>
<keyword evidence="6" id="KW-1185">Reference proteome</keyword>
<dbReference type="GO" id="GO:0003723">
    <property type="term" value="F:RNA binding"/>
    <property type="evidence" value="ECO:0007669"/>
    <property type="project" value="UniProtKB-UniRule"/>
</dbReference>
<dbReference type="EMBL" id="JAGRRH010000005">
    <property type="protein sequence ID" value="KAG7369899.1"/>
    <property type="molecule type" value="Genomic_DNA"/>
</dbReference>
<sequence>MTDTKDETTAEVGEKRPREEGNTEEDKEKMSDSESEVPPAKIAKKDGESGNEDKDEEAQPGGSNSISTTVNHTNGVGTDSETKEDPAHDTPNTDSPGDQHEAKEDLDAEGLPPGLPTGDGQPVTEVVSIDNQAVLNDPDAIVEDKGEVSALYVGRVIGKGGEMIRDLQARSGARIDVDQNVPPGMPRVITYRGTRKTVDFAKRLVYMLCQENMNEADLPLGEARREYLRVPASSVGKIIGRGGEMIRELQNRSHAKIQVDHSGGGGLDPSEKQVTVTGTEQAVIKAKEMVLFLVANPYMDAMQSLNMLIEDKVQRGGVWGSGPPYPNLPQNGQNMQPQAASTGYDQPYYGGVAQGGAPSYGAPTMPYGGGSYGGPPPVAAPVYQQPVVTSLGGGMESEIFFAAKTFMGRIIGQKGVTINDIQKRSACDIQINQDVPPGSDCEITIRGTRPGIEMAKQMLREIIEIGPNHPYAGGGGGQPFGGHQQGAYGMPNQGYGGYNNAPSFGGHGGYDQQGYGQQTYGQPGGYPGGQQYQQYAAPPPTQYRAPPGPPVSEWKSATAPDGQIYYYNERTGETTWQKPPGMP</sequence>
<feature type="region of interest" description="Disordered" evidence="3">
    <location>
        <begin position="1"/>
        <end position="123"/>
    </location>
</feature>
<dbReference type="PROSITE" id="PS01159">
    <property type="entry name" value="WW_DOMAIN_1"/>
    <property type="match status" value="1"/>
</dbReference>
<dbReference type="InterPro" id="IPR001202">
    <property type="entry name" value="WW_dom"/>
</dbReference>
<feature type="compositionally biased region" description="Low complexity" evidence="3">
    <location>
        <begin position="512"/>
        <end position="521"/>
    </location>
</feature>
<dbReference type="Pfam" id="PF00013">
    <property type="entry name" value="KH_1"/>
    <property type="match status" value="3"/>
</dbReference>
<feature type="compositionally biased region" description="Basic and acidic residues" evidence="3">
    <location>
        <begin position="43"/>
        <end position="52"/>
    </location>
</feature>
<dbReference type="SMART" id="SM00456">
    <property type="entry name" value="WW"/>
    <property type="match status" value="1"/>
</dbReference>